<evidence type="ECO:0000313" key="2">
    <source>
        <dbReference type="EMBL" id="ETO31833.1"/>
    </source>
</evidence>
<dbReference type="Proteomes" id="UP000023152">
    <property type="component" value="Unassembled WGS sequence"/>
</dbReference>
<evidence type="ECO:0000256" key="1">
    <source>
        <dbReference type="SAM" id="Phobius"/>
    </source>
</evidence>
<evidence type="ECO:0000313" key="3">
    <source>
        <dbReference type="Proteomes" id="UP000023152"/>
    </source>
</evidence>
<sequence length="288" mass="33599">MLVILCDLVLKSNFSYQDHLVQKKTFFNLLCKGVNYPYIFLSLNNKQYSNAKLCISFALQKTSFLNNKERKGKKAVRVDLPRRIQLQKFALQDFKKTSHVRIFLKSEWSGYGLKLDSKDPLDKDERRGIRSGPTTREIIITSEAPHAINSAQLHTGKDDHVTLLCMQDHSCEHMEILSDASRNLLITQLSSTYNAKDSFGKKMNQKKTCLFCLFCFVLSILFDIDVFFFFFKKKKKTGHYNMEHGCKKKKHVFFYSLKYLQEKNTHIHISLLKQQQKIMAIIAWPGEH</sequence>
<dbReference type="AlphaFoldDB" id="X6P124"/>
<dbReference type="EMBL" id="ASPP01004659">
    <property type="protein sequence ID" value="ETO31833.1"/>
    <property type="molecule type" value="Genomic_DNA"/>
</dbReference>
<gene>
    <name evidence="2" type="ORF">RFI_05279</name>
</gene>
<keyword evidence="1" id="KW-0472">Membrane</keyword>
<organism evidence="2 3">
    <name type="scientific">Reticulomyxa filosa</name>
    <dbReference type="NCBI Taxonomy" id="46433"/>
    <lineage>
        <taxon>Eukaryota</taxon>
        <taxon>Sar</taxon>
        <taxon>Rhizaria</taxon>
        <taxon>Retaria</taxon>
        <taxon>Foraminifera</taxon>
        <taxon>Monothalamids</taxon>
        <taxon>Reticulomyxidae</taxon>
        <taxon>Reticulomyxa</taxon>
    </lineage>
</organism>
<comment type="caution">
    <text evidence="2">The sequence shown here is derived from an EMBL/GenBank/DDBJ whole genome shotgun (WGS) entry which is preliminary data.</text>
</comment>
<reference evidence="2 3" key="1">
    <citation type="journal article" date="2013" name="Curr. Biol.">
        <title>The Genome of the Foraminiferan Reticulomyxa filosa.</title>
        <authorList>
            <person name="Glockner G."/>
            <person name="Hulsmann N."/>
            <person name="Schleicher M."/>
            <person name="Noegel A.A."/>
            <person name="Eichinger L."/>
            <person name="Gallinger C."/>
            <person name="Pawlowski J."/>
            <person name="Sierra R."/>
            <person name="Euteneuer U."/>
            <person name="Pillet L."/>
            <person name="Moustafa A."/>
            <person name="Platzer M."/>
            <person name="Groth M."/>
            <person name="Szafranski K."/>
            <person name="Schliwa M."/>
        </authorList>
    </citation>
    <scope>NUCLEOTIDE SEQUENCE [LARGE SCALE GENOMIC DNA]</scope>
</reference>
<protein>
    <submittedName>
        <fullName evidence="2">Uncharacterized protein</fullName>
    </submittedName>
</protein>
<accession>X6P124</accession>
<feature type="transmembrane region" description="Helical" evidence="1">
    <location>
        <begin position="209"/>
        <end position="231"/>
    </location>
</feature>
<keyword evidence="1" id="KW-0812">Transmembrane</keyword>
<keyword evidence="3" id="KW-1185">Reference proteome</keyword>
<proteinExistence type="predicted"/>
<keyword evidence="1" id="KW-1133">Transmembrane helix</keyword>
<name>X6P124_RETFI</name>